<dbReference type="InterPro" id="IPR050091">
    <property type="entry name" value="PKS_NRPS_Biosynth_Enz"/>
</dbReference>
<dbReference type="InterPro" id="IPR020841">
    <property type="entry name" value="PKS_Beta-ketoAc_synthase_dom"/>
</dbReference>
<evidence type="ECO:0000256" key="1">
    <source>
        <dbReference type="ARBA" id="ARBA00022450"/>
    </source>
</evidence>
<evidence type="ECO:0000259" key="5">
    <source>
        <dbReference type="PROSITE" id="PS52004"/>
    </source>
</evidence>
<dbReference type="Gene3D" id="3.40.366.10">
    <property type="entry name" value="Malonyl-Coenzyme A Acyl Carrier Protein, domain 2"/>
    <property type="match status" value="2"/>
</dbReference>
<dbReference type="PANTHER" id="PTHR43775:SF20">
    <property type="entry name" value="HYBRID PKS-NRPS SYNTHETASE APDA"/>
    <property type="match status" value="1"/>
</dbReference>
<evidence type="ECO:0000313" key="7">
    <source>
        <dbReference type="Proteomes" id="UP001610334"/>
    </source>
</evidence>
<keyword evidence="1" id="KW-0596">Phosphopantetheine</keyword>
<dbReference type="Proteomes" id="UP001610334">
    <property type="component" value="Unassembled WGS sequence"/>
</dbReference>
<keyword evidence="3" id="KW-0808">Transferase</keyword>
<dbReference type="Pfam" id="PF16197">
    <property type="entry name" value="KAsynt_C_assoc"/>
    <property type="match status" value="1"/>
</dbReference>
<dbReference type="InterPro" id="IPR014043">
    <property type="entry name" value="Acyl_transferase_dom"/>
</dbReference>
<dbReference type="SUPFAM" id="SSF53901">
    <property type="entry name" value="Thiolase-like"/>
    <property type="match status" value="2"/>
</dbReference>
<dbReference type="SMART" id="SM00825">
    <property type="entry name" value="PKS_KS"/>
    <property type="match status" value="1"/>
</dbReference>
<dbReference type="InterPro" id="IPR001227">
    <property type="entry name" value="Ac_transferase_dom_sf"/>
</dbReference>
<gene>
    <name evidence="6" type="ORF">BJX63DRAFT_425105</name>
</gene>
<dbReference type="InterPro" id="IPR016035">
    <property type="entry name" value="Acyl_Trfase/lysoPLipase"/>
</dbReference>
<dbReference type="InterPro" id="IPR032821">
    <property type="entry name" value="PKS_assoc"/>
</dbReference>
<protein>
    <submittedName>
        <fullName evidence="6">Thiolase-like protein</fullName>
    </submittedName>
</protein>
<name>A0ABR4GYY6_9EURO</name>
<dbReference type="PANTHER" id="PTHR43775">
    <property type="entry name" value="FATTY ACID SYNTHASE"/>
    <property type="match status" value="1"/>
</dbReference>
<dbReference type="Pfam" id="PF00109">
    <property type="entry name" value="ketoacyl-synt"/>
    <property type="match status" value="1"/>
</dbReference>
<dbReference type="EMBL" id="JBFXLT010000130">
    <property type="protein sequence ID" value="KAL2807793.1"/>
    <property type="molecule type" value="Genomic_DNA"/>
</dbReference>
<evidence type="ECO:0000313" key="6">
    <source>
        <dbReference type="EMBL" id="KAL2807793.1"/>
    </source>
</evidence>
<dbReference type="InterPro" id="IPR016039">
    <property type="entry name" value="Thiolase-like"/>
</dbReference>
<keyword evidence="7" id="KW-1185">Reference proteome</keyword>
<dbReference type="Gene3D" id="3.40.47.10">
    <property type="match status" value="1"/>
</dbReference>
<sequence>MGPQQRLLLEAGLTLEDVSGSKTAIYCGSFSSDYSSMLHKDLAQYPKYTVTGVGNSILANRISYFFNLHGPSLTIDTACSSSLRESDIAIVAGSALHLDPNIFITMTDFGMLSVDGRCWTFDAAGSGYVRGEGICAVVLKRKRGAVISGDHIRAAVRATHTNHDGLKDGLTLPNEEAQAELIRQTYNKAGLSTTDTDYFEAHGTGTAAGDPRETKAIGEVFGPERERPLLVGSVKSNVGHLGGASGLIGVIKAAMSVELGQIPPNMHFNTPNRKIDFAGLKIQVPTEVHQWRGGNGLRRASINSFGYGGSNAHAILENYIADPTDFILELNAPDIAHAQDRPFLLPLTSHRRRRGNFSPKRLHTIGKLSLPYISIVSALLEPQPQAAWKEKIGNHPRVGFVFTGQGAQWYAMGRELIQQSSLFHQVLERCDDILHELPDAPTWFIVDELLKSKGASPLSQSLYSQPLCAALQLAIIVAAYTAGALPFESAIICAYYRGLYMSKGSGTSCGAMLAVGMTEREAATELIEYTGRIAVAAEEAGMRREKSTIYTQDDEEGALYGEGEEA</sequence>
<evidence type="ECO:0000256" key="4">
    <source>
        <dbReference type="SAM" id="MobiDB-lite"/>
    </source>
</evidence>
<proteinExistence type="predicted"/>
<dbReference type="Pfam" id="PF00698">
    <property type="entry name" value="Acyl_transf_1"/>
    <property type="match status" value="1"/>
</dbReference>
<dbReference type="InterPro" id="IPR014031">
    <property type="entry name" value="Ketoacyl_synth_C"/>
</dbReference>
<dbReference type="SUPFAM" id="SSF52151">
    <property type="entry name" value="FabD/lysophospholipase-like"/>
    <property type="match status" value="1"/>
</dbReference>
<dbReference type="PROSITE" id="PS52004">
    <property type="entry name" value="KS3_2"/>
    <property type="match status" value="1"/>
</dbReference>
<feature type="compositionally biased region" description="Acidic residues" evidence="4">
    <location>
        <begin position="552"/>
        <end position="566"/>
    </location>
</feature>
<comment type="caution">
    <text evidence="6">The sequence shown here is derived from an EMBL/GenBank/DDBJ whole genome shotgun (WGS) entry which is preliminary data.</text>
</comment>
<keyword evidence="2" id="KW-0597">Phosphoprotein</keyword>
<accession>A0ABR4GYY6</accession>
<reference evidence="6 7" key="1">
    <citation type="submission" date="2024-07" db="EMBL/GenBank/DDBJ databases">
        <title>Section-level genome sequencing and comparative genomics of Aspergillus sections Usti and Cavernicolus.</title>
        <authorList>
            <consortium name="Lawrence Berkeley National Laboratory"/>
            <person name="Nybo J.L."/>
            <person name="Vesth T.C."/>
            <person name="Theobald S."/>
            <person name="Frisvad J.C."/>
            <person name="Larsen T.O."/>
            <person name="Kjaerboelling I."/>
            <person name="Rothschild-Mancinelli K."/>
            <person name="Lyhne E.K."/>
            <person name="Kogle M.E."/>
            <person name="Barry K."/>
            <person name="Clum A."/>
            <person name="Na H."/>
            <person name="Ledsgaard L."/>
            <person name="Lin J."/>
            <person name="Lipzen A."/>
            <person name="Kuo A."/>
            <person name="Riley R."/>
            <person name="Mondo S."/>
            <person name="Labutti K."/>
            <person name="Haridas S."/>
            <person name="Pangalinan J."/>
            <person name="Salamov A.A."/>
            <person name="Simmons B.A."/>
            <person name="Magnuson J.K."/>
            <person name="Chen J."/>
            <person name="Drula E."/>
            <person name="Henrissat B."/>
            <person name="Wiebenga A."/>
            <person name="Lubbers R.J."/>
            <person name="Gomes A.C."/>
            <person name="Makela M.R."/>
            <person name="Stajich J."/>
            <person name="Grigoriev I.V."/>
            <person name="Mortensen U.H."/>
            <person name="De Vries R.P."/>
            <person name="Baker S.E."/>
            <person name="Andersen M.R."/>
        </authorList>
    </citation>
    <scope>NUCLEOTIDE SEQUENCE [LARGE SCALE GENOMIC DNA]</scope>
    <source>
        <strain evidence="6 7">CBS 588.65</strain>
    </source>
</reference>
<organism evidence="6 7">
    <name type="scientific">Aspergillus granulosus</name>
    <dbReference type="NCBI Taxonomy" id="176169"/>
    <lineage>
        <taxon>Eukaryota</taxon>
        <taxon>Fungi</taxon>
        <taxon>Dikarya</taxon>
        <taxon>Ascomycota</taxon>
        <taxon>Pezizomycotina</taxon>
        <taxon>Eurotiomycetes</taxon>
        <taxon>Eurotiomycetidae</taxon>
        <taxon>Eurotiales</taxon>
        <taxon>Aspergillaceae</taxon>
        <taxon>Aspergillus</taxon>
        <taxon>Aspergillus subgen. Nidulantes</taxon>
    </lineage>
</organism>
<dbReference type="CDD" id="cd00833">
    <property type="entry name" value="PKS"/>
    <property type="match status" value="1"/>
</dbReference>
<dbReference type="Pfam" id="PF02801">
    <property type="entry name" value="Ketoacyl-synt_C"/>
    <property type="match status" value="1"/>
</dbReference>
<evidence type="ECO:0000256" key="3">
    <source>
        <dbReference type="ARBA" id="ARBA00022679"/>
    </source>
</evidence>
<dbReference type="InterPro" id="IPR014030">
    <property type="entry name" value="Ketoacyl_synth_N"/>
</dbReference>
<dbReference type="SMART" id="SM00827">
    <property type="entry name" value="PKS_AT"/>
    <property type="match status" value="1"/>
</dbReference>
<evidence type="ECO:0000256" key="2">
    <source>
        <dbReference type="ARBA" id="ARBA00022553"/>
    </source>
</evidence>
<feature type="domain" description="Ketosynthase family 3 (KS3)" evidence="5">
    <location>
        <begin position="1"/>
        <end position="318"/>
    </location>
</feature>
<feature type="region of interest" description="Disordered" evidence="4">
    <location>
        <begin position="545"/>
        <end position="566"/>
    </location>
</feature>